<evidence type="ECO:0000313" key="2">
    <source>
        <dbReference type="EMBL" id="SEN56035.1"/>
    </source>
</evidence>
<evidence type="ECO:0000256" key="1">
    <source>
        <dbReference type="SAM" id="Phobius"/>
    </source>
</evidence>
<accession>A0A1H8HIX6</accession>
<keyword evidence="1" id="KW-0472">Membrane</keyword>
<dbReference type="Proteomes" id="UP000198942">
    <property type="component" value="Unassembled WGS sequence"/>
</dbReference>
<protein>
    <submittedName>
        <fullName evidence="2">Uncharacterized protein</fullName>
    </submittedName>
</protein>
<sequence>MYNERLILGGMDYFYLFLIAGVGLVFVILEFDKQQRRRVNSLLKNANDVQPLLMQRCMDQKLSRINTEINADTFHAHNNKELEASLKQITVDYNTGKISLPVYNNKLGELLDKLGRK</sequence>
<feature type="transmembrane region" description="Helical" evidence="1">
    <location>
        <begin position="13"/>
        <end position="31"/>
    </location>
</feature>
<dbReference type="STRING" id="551995.SAMN05192574_103520"/>
<evidence type="ECO:0000313" key="3">
    <source>
        <dbReference type="Proteomes" id="UP000198942"/>
    </source>
</evidence>
<gene>
    <name evidence="2" type="ORF">SAMN05192574_103520</name>
</gene>
<proteinExistence type="predicted"/>
<keyword evidence="3" id="KW-1185">Reference proteome</keyword>
<name>A0A1H8HIX6_9SPHI</name>
<reference evidence="3" key="1">
    <citation type="submission" date="2016-10" db="EMBL/GenBank/DDBJ databases">
        <authorList>
            <person name="Varghese N."/>
            <person name="Submissions S."/>
        </authorList>
    </citation>
    <scope>NUCLEOTIDE SEQUENCE [LARGE SCALE GENOMIC DNA]</scope>
    <source>
        <strain evidence="3">Gh-48</strain>
    </source>
</reference>
<dbReference type="AlphaFoldDB" id="A0A1H8HIX6"/>
<keyword evidence="1" id="KW-0812">Transmembrane</keyword>
<keyword evidence="1" id="KW-1133">Transmembrane helix</keyword>
<organism evidence="2 3">
    <name type="scientific">Mucilaginibacter gossypiicola</name>
    <dbReference type="NCBI Taxonomy" id="551995"/>
    <lineage>
        <taxon>Bacteria</taxon>
        <taxon>Pseudomonadati</taxon>
        <taxon>Bacteroidota</taxon>
        <taxon>Sphingobacteriia</taxon>
        <taxon>Sphingobacteriales</taxon>
        <taxon>Sphingobacteriaceae</taxon>
        <taxon>Mucilaginibacter</taxon>
    </lineage>
</organism>
<dbReference type="EMBL" id="FOCL01000003">
    <property type="protein sequence ID" value="SEN56035.1"/>
    <property type="molecule type" value="Genomic_DNA"/>
</dbReference>